<dbReference type="InterPro" id="IPR020057">
    <property type="entry name" value="Ribosomal_bL25_b-dom"/>
</dbReference>
<comment type="subunit">
    <text evidence="5">Part of the 50S ribosomal subunit; part of the 5S rRNA/L5/L18/L25 subcomplex. Contacts the 5S rRNA. Binds to the 5S rRNA independently of L5 and L18.</text>
</comment>
<sequence>MSKIDNQLDATVRESFGKGAARKLRAAGKTPAVVYGHGTEPKHVTVETHPLSLIVRYANPLVEVTLDGKKDLVLIKDVQKDPVRQIIEHVDMLIVKKGEKVEVEVPIHIIGESFSGTTPIQELNTIRLLVPATSIPESVEVNIEGAEEGTQVLADQLDLPKGAELVDEESHLVVQVIVPRGSAADDEADAAAEAAAE</sequence>
<dbReference type="PANTHER" id="PTHR33284:SF1">
    <property type="entry name" value="RIBOSOMAL PROTEIN L25_GLN-TRNA SYNTHETASE, ANTI-CODON-BINDING DOMAIN-CONTAINING PROTEIN"/>
    <property type="match status" value="1"/>
</dbReference>
<gene>
    <name evidence="5" type="primary">rplY</name>
    <name evidence="5" type="synonym">ctc</name>
    <name evidence="8" type="ORF">SD72_11830</name>
</gene>
<evidence type="ECO:0000256" key="5">
    <source>
        <dbReference type="HAMAP-Rule" id="MF_01334"/>
    </source>
</evidence>
<dbReference type="HAMAP" id="MF_01334">
    <property type="entry name" value="Ribosomal_bL25_CTC"/>
    <property type="match status" value="1"/>
</dbReference>
<evidence type="ECO:0000259" key="7">
    <source>
        <dbReference type="Pfam" id="PF14693"/>
    </source>
</evidence>
<dbReference type="InterPro" id="IPR011035">
    <property type="entry name" value="Ribosomal_bL25/Gln-tRNA_synth"/>
</dbReference>
<dbReference type="InterPro" id="IPR029751">
    <property type="entry name" value="Ribosomal_L25_dom"/>
</dbReference>
<feature type="domain" description="Large ribosomal subunit protein bL25 L25" evidence="6">
    <location>
        <begin position="8"/>
        <end position="92"/>
    </location>
</feature>
<evidence type="ECO:0000313" key="8">
    <source>
        <dbReference type="EMBL" id="KIP52021.1"/>
    </source>
</evidence>
<evidence type="ECO:0000256" key="1">
    <source>
        <dbReference type="ARBA" id="ARBA00022730"/>
    </source>
</evidence>
<dbReference type="GO" id="GO:0022625">
    <property type="term" value="C:cytosolic large ribosomal subunit"/>
    <property type="evidence" value="ECO:0007669"/>
    <property type="project" value="TreeGrafter"/>
</dbReference>
<accession>A0A0D0HWR6</accession>
<comment type="function">
    <text evidence="5">This is one of the proteins that binds to the 5S RNA in the ribosome where it forms part of the central protuberance.</text>
</comment>
<keyword evidence="2 5" id="KW-0694">RNA-binding</keyword>
<reference evidence="8 9" key="1">
    <citation type="submission" date="2015-01" db="EMBL/GenBank/DDBJ databases">
        <title>Draft genome sequence of Leucobacter komagatae strain VKM ST2845.</title>
        <authorList>
            <person name="Karlyshev A.V."/>
            <person name="Kudryashova E.B."/>
        </authorList>
    </citation>
    <scope>NUCLEOTIDE SEQUENCE [LARGE SCALE GENOMIC DNA]</scope>
    <source>
        <strain evidence="8 9">VKM ST2845</strain>
    </source>
</reference>
<comment type="caution">
    <text evidence="8">The sequence shown here is derived from an EMBL/GenBank/DDBJ whole genome shotgun (WGS) entry which is preliminary data.</text>
</comment>
<dbReference type="InterPro" id="IPR001021">
    <property type="entry name" value="Ribosomal_bL25_long"/>
</dbReference>
<dbReference type="PANTHER" id="PTHR33284">
    <property type="entry name" value="RIBOSOMAL PROTEIN L25/GLN-TRNA SYNTHETASE, ANTI-CODON-BINDING DOMAIN-CONTAINING PROTEIN"/>
    <property type="match status" value="1"/>
</dbReference>
<dbReference type="GO" id="GO:0003735">
    <property type="term" value="F:structural constituent of ribosome"/>
    <property type="evidence" value="ECO:0007669"/>
    <property type="project" value="InterPro"/>
</dbReference>
<dbReference type="EMBL" id="JXSQ01000017">
    <property type="protein sequence ID" value="KIP52021.1"/>
    <property type="molecule type" value="Genomic_DNA"/>
</dbReference>
<evidence type="ECO:0000256" key="2">
    <source>
        <dbReference type="ARBA" id="ARBA00022884"/>
    </source>
</evidence>
<feature type="domain" description="Large ribosomal subunit protein bL25 beta" evidence="7">
    <location>
        <begin position="100"/>
        <end position="180"/>
    </location>
</feature>
<evidence type="ECO:0000313" key="9">
    <source>
        <dbReference type="Proteomes" id="UP000032120"/>
    </source>
</evidence>
<keyword evidence="3 5" id="KW-0689">Ribosomal protein</keyword>
<dbReference type="Gene3D" id="2.40.240.10">
    <property type="entry name" value="Ribosomal Protein L25, Chain P"/>
    <property type="match status" value="1"/>
</dbReference>
<organism evidence="8 9">
    <name type="scientific">Leucobacter komagatae</name>
    <dbReference type="NCBI Taxonomy" id="55969"/>
    <lineage>
        <taxon>Bacteria</taxon>
        <taxon>Bacillati</taxon>
        <taxon>Actinomycetota</taxon>
        <taxon>Actinomycetes</taxon>
        <taxon>Micrococcales</taxon>
        <taxon>Microbacteriaceae</taxon>
        <taxon>Leucobacter</taxon>
    </lineage>
</organism>
<comment type="similarity">
    <text evidence="5">Belongs to the bacterial ribosomal protein bL25 family. CTC subfamily.</text>
</comment>
<dbReference type="InterPro" id="IPR020056">
    <property type="entry name" value="Rbsml_bL25/Gln-tRNA_synth_N"/>
</dbReference>
<evidence type="ECO:0000256" key="3">
    <source>
        <dbReference type="ARBA" id="ARBA00022980"/>
    </source>
</evidence>
<dbReference type="OrthoDB" id="5242980at2"/>
<name>A0A0D0HWR6_9MICO</name>
<dbReference type="AlphaFoldDB" id="A0A0D0HWR6"/>
<dbReference type="GO" id="GO:0008097">
    <property type="term" value="F:5S rRNA binding"/>
    <property type="evidence" value="ECO:0007669"/>
    <property type="project" value="InterPro"/>
</dbReference>
<keyword evidence="4 5" id="KW-0687">Ribonucleoprotein</keyword>
<proteinExistence type="inferred from homology"/>
<keyword evidence="9" id="KW-1185">Reference proteome</keyword>
<evidence type="ECO:0000259" key="6">
    <source>
        <dbReference type="Pfam" id="PF01386"/>
    </source>
</evidence>
<dbReference type="RefSeq" id="WP_042544674.1">
    <property type="nucleotide sequence ID" value="NZ_JXSQ01000017.1"/>
</dbReference>
<dbReference type="CDD" id="cd00495">
    <property type="entry name" value="Ribosomal_L25_TL5_CTC"/>
    <property type="match status" value="1"/>
</dbReference>
<dbReference type="SUPFAM" id="SSF50715">
    <property type="entry name" value="Ribosomal protein L25-like"/>
    <property type="match status" value="1"/>
</dbReference>
<dbReference type="NCBIfam" id="TIGR00731">
    <property type="entry name" value="bL25_bact_ctc"/>
    <property type="match status" value="1"/>
</dbReference>
<dbReference type="InterPro" id="IPR037121">
    <property type="entry name" value="Ribosomal_bL25_C"/>
</dbReference>
<dbReference type="Proteomes" id="UP000032120">
    <property type="component" value="Unassembled WGS sequence"/>
</dbReference>
<keyword evidence="1 5" id="KW-0699">rRNA-binding</keyword>
<evidence type="ECO:0000256" key="4">
    <source>
        <dbReference type="ARBA" id="ARBA00023274"/>
    </source>
</evidence>
<dbReference type="Pfam" id="PF01386">
    <property type="entry name" value="Ribosomal_L25p"/>
    <property type="match status" value="1"/>
</dbReference>
<dbReference type="Gene3D" id="2.170.120.20">
    <property type="entry name" value="Ribosomal protein L25, beta domain"/>
    <property type="match status" value="1"/>
</dbReference>
<dbReference type="GO" id="GO:0006412">
    <property type="term" value="P:translation"/>
    <property type="evidence" value="ECO:0007669"/>
    <property type="project" value="UniProtKB-UniRule"/>
</dbReference>
<dbReference type="NCBIfam" id="NF004131">
    <property type="entry name" value="PRK05618.2-1"/>
    <property type="match status" value="1"/>
</dbReference>
<dbReference type="InterPro" id="IPR020930">
    <property type="entry name" value="Ribosomal_uL5_bac-type"/>
</dbReference>
<dbReference type="Pfam" id="PF14693">
    <property type="entry name" value="Ribosomal_TL5_C"/>
    <property type="match status" value="1"/>
</dbReference>
<protein>
    <recommendedName>
        <fullName evidence="5">Large ribosomal subunit protein bL25</fullName>
    </recommendedName>
    <alternativeName>
        <fullName evidence="5">General stress protein CTC</fullName>
    </alternativeName>
</protein>